<gene>
    <name evidence="4" type="ORF">OG863_04290</name>
</gene>
<dbReference type="Proteomes" id="UP001344251">
    <property type="component" value="Chromosome"/>
</dbReference>
<evidence type="ECO:0000256" key="2">
    <source>
        <dbReference type="ARBA" id="ARBA00023315"/>
    </source>
</evidence>
<dbReference type="SUPFAM" id="SSF55729">
    <property type="entry name" value="Acyl-CoA N-acyltransferases (Nat)"/>
    <property type="match status" value="1"/>
</dbReference>
<keyword evidence="5" id="KW-1185">Reference proteome</keyword>
<reference evidence="4 5" key="1">
    <citation type="submission" date="2022-10" db="EMBL/GenBank/DDBJ databases">
        <title>The complete genomes of actinobacterial strains from the NBC collection.</title>
        <authorList>
            <person name="Joergensen T.S."/>
            <person name="Alvarez Arevalo M."/>
            <person name="Sterndorff E.B."/>
            <person name="Faurdal D."/>
            <person name="Vuksanovic O."/>
            <person name="Mourched A.-S."/>
            <person name="Charusanti P."/>
            <person name="Shaw S."/>
            <person name="Blin K."/>
            <person name="Weber T."/>
        </authorList>
    </citation>
    <scope>NUCLEOTIDE SEQUENCE [LARGE SCALE GENOMIC DNA]</scope>
    <source>
        <strain evidence="4 5">NBC 01774</strain>
    </source>
</reference>
<keyword evidence="2" id="KW-0012">Acyltransferase</keyword>
<dbReference type="InterPro" id="IPR050832">
    <property type="entry name" value="Bact_Acetyltransf"/>
</dbReference>
<name>A0ABZ1FAD2_9ACTN</name>
<dbReference type="RefSeq" id="WP_326616494.1">
    <property type="nucleotide sequence ID" value="NZ_CP109106.1"/>
</dbReference>
<dbReference type="InterPro" id="IPR016181">
    <property type="entry name" value="Acyl_CoA_acyltransferase"/>
</dbReference>
<keyword evidence="1" id="KW-0808">Transferase</keyword>
<dbReference type="Gene3D" id="3.40.630.30">
    <property type="match status" value="1"/>
</dbReference>
<evidence type="ECO:0000313" key="5">
    <source>
        <dbReference type="Proteomes" id="UP001344251"/>
    </source>
</evidence>
<evidence type="ECO:0000259" key="3">
    <source>
        <dbReference type="PROSITE" id="PS51186"/>
    </source>
</evidence>
<proteinExistence type="predicted"/>
<dbReference type="PROSITE" id="PS51186">
    <property type="entry name" value="GNAT"/>
    <property type="match status" value="1"/>
</dbReference>
<feature type="domain" description="N-acetyltransferase" evidence="3">
    <location>
        <begin position="2"/>
        <end position="164"/>
    </location>
</feature>
<sequence length="164" mass="17714">MIVTRAAVPEDATELVRLRRLMFLAMNGCDSPGSWERDAQTTVRRQLAGPDARLAGFVVAGDESGAPHLAACALGTVEERLPSPSHPSGRFGFVFNVCTDPRYRGRGYARATTEALLGWFAERGVTRVDLHATDDAEPLYRSLGFAEHSLALSLDVRSGESAVP</sequence>
<dbReference type="Pfam" id="PF00583">
    <property type="entry name" value="Acetyltransf_1"/>
    <property type="match status" value="1"/>
</dbReference>
<accession>A0ABZ1FAD2</accession>
<dbReference type="InterPro" id="IPR000182">
    <property type="entry name" value="GNAT_dom"/>
</dbReference>
<evidence type="ECO:0000313" key="4">
    <source>
        <dbReference type="EMBL" id="WSB67235.1"/>
    </source>
</evidence>
<dbReference type="CDD" id="cd04301">
    <property type="entry name" value="NAT_SF"/>
    <property type="match status" value="1"/>
</dbReference>
<protein>
    <submittedName>
        <fullName evidence="4">GNAT family N-acetyltransferase</fullName>
    </submittedName>
</protein>
<dbReference type="PANTHER" id="PTHR43877">
    <property type="entry name" value="AMINOALKYLPHOSPHONATE N-ACETYLTRANSFERASE-RELATED-RELATED"/>
    <property type="match status" value="1"/>
</dbReference>
<evidence type="ECO:0000256" key="1">
    <source>
        <dbReference type="ARBA" id="ARBA00022679"/>
    </source>
</evidence>
<dbReference type="EMBL" id="CP109106">
    <property type="protein sequence ID" value="WSB67235.1"/>
    <property type="molecule type" value="Genomic_DNA"/>
</dbReference>
<organism evidence="4 5">
    <name type="scientific">Streptomyces decoyicus</name>
    <dbReference type="NCBI Taxonomy" id="249567"/>
    <lineage>
        <taxon>Bacteria</taxon>
        <taxon>Bacillati</taxon>
        <taxon>Actinomycetota</taxon>
        <taxon>Actinomycetes</taxon>
        <taxon>Kitasatosporales</taxon>
        <taxon>Streptomycetaceae</taxon>
        <taxon>Streptomyces</taxon>
    </lineage>
</organism>